<dbReference type="EMBL" id="CP071872">
    <property type="protein sequence ID" value="UNM15743.1"/>
    <property type="molecule type" value="Genomic_DNA"/>
</dbReference>
<dbReference type="Pfam" id="PF03640">
    <property type="entry name" value="Lipoprotein_15"/>
    <property type="match status" value="2"/>
</dbReference>
<dbReference type="InterPro" id="IPR005297">
    <property type="entry name" value="Lipoprotein_repeat"/>
</dbReference>
<keyword evidence="4" id="KW-1185">Reference proteome</keyword>
<evidence type="ECO:0000256" key="1">
    <source>
        <dbReference type="SAM" id="MobiDB-lite"/>
    </source>
</evidence>
<evidence type="ECO:0000313" key="4">
    <source>
        <dbReference type="Proteomes" id="UP000828924"/>
    </source>
</evidence>
<organism evidence="3 4">
    <name type="scientific">Streptomyces formicae</name>
    <dbReference type="NCBI Taxonomy" id="1616117"/>
    <lineage>
        <taxon>Bacteria</taxon>
        <taxon>Bacillati</taxon>
        <taxon>Actinomycetota</taxon>
        <taxon>Actinomycetes</taxon>
        <taxon>Kitasatosporales</taxon>
        <taxon>Streptomycetaceae</taxon>
        <taxon>Streptomyces</taxon>
    </lineage>
</organism>
<dbReference type="Proteomes" id="UP000828924">
    <property type="component" value="Chromosome"/>
</dbReference>
<dbReference type="PANTHER" id="PTHR39335:SF1">
    <property type="entry name" value="BLL4220 PROTEIN"/>
    <property type="match status" value="1"/>
</dbReference>
<dbReference type="PANTHER" id="PTHR39335">
    <property type="entry name" value="BLL4220 PROTEIN"/>
    <property type="match status" value="1"/>
</dbReference>
<accession>A0ABY3X149</accession>
<keyword evidence="2" id="KW-0732">Signal</keyword>
<protein>
    <recommendedName>
        <fullName evidence="5">Lipoprotein</fullName>
    </recommendedName>
</protein>
<feature type="region of interest" description="Disordered" evidence="1">
    <location>
        <begin position="188"/>
        <end position="254"/>
    </location>
</feature>
<dbReference type="RefSeq" id="WP_242337778.1">
    <property type="nucleotide sequence ID" value="NZ_CP071872.1"/>
</dbReference>
<feature type="chain" id="PRO_5045857407" description="Lipoprotein" evidence="2">
    <location>
        <begin position="23"/>
        <end position="310"/>
    </location>
</feature>
<sequence length="310" mass="30868">MFDKRFGVIASAAAAGALLLTACNGDGNGNGNGNGAPASPSAAAAADAGSSGAQELNFLSGTAQQNKARPKTGDWANGPGKPATQPVAKKWVQLSAAGAGGLNPVVVNGAGFTLYRFDKDTANPSMSNCNGECATTWPPVVVAPGGRIFIDGVKKSDVGVVKRDDGNLQVTIGGWPVYRFSKDLEPGDTNGQGVGGTWFGVTPDGRKAGAGQTGAGQTGGSRTGGGEAAKPATSVTLSDEKNFGDPSEGLAGSGCQNVGRDDLASSLQASGSLKIWSGKDCKGTSKVVNGNVADLSAIGFDNEISSVFLG</sequence>
<feature type="signal peptide" evidence="2">
    <location>
        <begin position="1"/>
        <end position="22"/>
    </location>
</feature>
<name>A0ABY3X149_9ACTN</name>
<gene>
    <name evidence="3" type="ORF">J4032_33610</name>
</gene>
<evidence type="ECO:0000313" key="3">
    <source>
        <dbReference type="EMBL" id="UNM15743.1"/>
    </source>
</evidence>
<evidence type="ECO:0008006" key="5">
    <source>
        <dbReference type="Google" id="ProtNLM"/>
    </source>
</evidence>
<evidence type="ECO:0000256" key="2">
    <source>
        <dbReference type="SAM" id="SignalP"/>
    </source>
</evidence>
<reference evidence="3 4" key="1">
    <citation type="submission" date="2021-03" db="EMBL/GenBank/DDBJ databases">
        <title>Complete genome of Streptomyces formicae strain 1H-GS9 (DSM 100524).</title>
        <authorList>
            <person name="Atanasov K.E."/>
            <person name="Altabella T."/>
            <person name="Ferrer A."/>
        </authorList>
    </citation>
    <scope>NUCLEOTIDE SEQUENCE [LARGE SCALE GENOMIC DNA]</scope>
    <source>
        <strain evidence="3 4">1H-GS9</strain>
    </source>
</reference>
<dbReference type="PROSITE" id="PS51257">
    <property type="entry name" value="PROKAR_LIPOPROTEIN"/>
    <property type="match status" value="1"/>
</dbReference>
<feature type="compositionally biased region" description="Gly residues" evidence="1">
    <location>
        <begin position="211"/>
        <end position="227"/>
    </location>
</feature>
<proteinExistence type="predicted"/>
<feature type="region of interest" description="Disordered" evidence="1">
    <location>
        <begin position="63"/>
        <end position="86"/>
    </location>
</feature>